<dbReference type="NCBIfam" id="TIGR02876">
    <property type="entry name" value="spore_yqfD"/>
    <property type="match status" value="1"/>
</dbReference>
<dbReference type="EMBL" id="SKFG01000018">
    <property type="protein sequence ID" value="TCZ75584.1"/>
    <property type="molecule type" value="Genomic_DNA"/>
</dbReference>
<organism evidence="2 3">
    <name type="scientific">Paenibacillus albiflavus</name>
    <dbReference type="NCBI Taxonomy" id="2545760"/>
    <lineage>
        <taxon>Bacteria</taxon>
        <taxon>Bacillati</taxon>
        <taxon>Bacillota</taxon>
        <taxon>Bacilli</taxon>
        <taxon>Bacillales</taxon>
        <taxon>Paenibacillaceae</taxon>
        <taxon>Paenibacillus</taxon>
    </lineage>
</organism>
<dbReference type="InterPro" id="IPR010690">
    <property type="entry name" value="YqfD"/>
</dbReference>
<sequence>MQSPLFMWMRGYVGVTIRKGRRATADNGQTGHLSIEAFLNHALTKSMMIWDIKVNKNDTAELKITLSDFFRMRPLLYRTGCLFHVTERKGVPFMLNKLGKRKIFLGGVIAFAISLYLLSSLVWQINISGNAKITNTQIMDAANKVGLYRLQWKMKLDEPSELARQLRNELPDAAWIGVEIKGTHVNIQVVEARKPDPKALVGPRNLVASKNALVSEIYAQKGKPLVRANKYVRKGDILISGYIGDETNSKLVAAEGKVKGLVWYTSTIETPLKKYYKELTGETKTRGYLVLGSKAIKLSGYGKIPFEQYETSQSRQTLQLGKFILPVGWITERLMDMNITEHSIDLKEAREIGLAEARAKLLAQAGPESRIVSEKILHEKTDNGKVYMEVHFEVEELIMQEQPIATQGE</sequence>
<keyword evidence="1" id="KW-0472">Membrane</keyword>
<protein>
    <submittedName>
        <fullName evidence="2">Sporulation protein YqfD</fullName>
    </submittedName>
</protein>
<keyword evidence="3" id="KW-1185">Reference proteome</keyword>
<evidence type="ECO:0000256" key="1">
    <source>
        <dbReference type="SAM" id="Phobius"/>
    </source>
</evidence>
<comment type="caution">
    <text evidence="2">The sequence shown here is derived from an EMBL/GenBank/DDBJ whole genome shotgun (WGS) entry which is preliminary data.</text>
</comment>
<feature type="transmembrane region" description="Helical" evidence="1">
    <location>
        <begin position="103"/>
        <end position="123"/>
    </location>
</feature>
<dbReference type="OrthoDB" id="1640349at2"/>
<evidence type="ECO:0000313" key="3">
    <source>
        <dbReference type="Proteomes" id="UP000295418"/>
    </source>
</evidence>
<gene>
    <name evidence="2" type="primary">yqfD</name>
    <name evidence="2" type="ORF">E0485_16980</name>
</gene>
<proteinExistence type="predicted"/>
<name>A0A4R4E759_9BACL</name>
<keyword evidence="1" id="KW-0812">Transmembrane</keyword>
<dbReference type="AlphaFoldDB" id="A0A4R4E759"/>
<reference evidence="2 3" key="1">
    <citation type="submission" date="2019-03" db="EMBL/GenBank/DDBJ databases">
        <authorList>
            <person name="Kim M.K.M."/>
        </authorList>
    </citation>
    <scope>NUCLEOTIDE SEQUENCE [LARGE SCALE GENOMIC DNA]</scope>
    <source>
        <strain evidence="2 3">18JY21-1</strain>
    </source>
</reference>
<dbReference type="RefSeq" id="WP_132419263.1">
    <property type="nucleotide sequence ID" value="NZ_SKFG01000018.1"/>
</dbReference>
<dbReference type="Pfam" id="PF06898">
    <property type="entry name" value="YqfD"/>
    <property type="match status" value="1"/>
</dbReference>
<dbReference type="Proteomes" id="UP000295418">
    <property type="component" value="Unassembled WGS sequence"/>
</dbReference>
<accession>A0A4R4E759</accession>
<evidence type="ECO:0000313" key="2">
    <source>
        <dbReference type="EMBL" id="TCZ75584.1"/>
    </source>
</evidence>
<keyword evidence="1" id="KW-1133">Transmembrane helix</keyword>
<dbReference type="PIRSF" id="PIRSF029895">
    <property type="entry name" value="SpoIV"/>
    <property type="match status" value="1"/>
</dbReference>